<gene>
    <name evidence="1" type="ORF">SYNPS1DRAFT_26575</name>
</gene>
<dbReference type="OrthoDB" id="412005at2759"/>
<dbReference type="PANTHER" id="PTHR15192">
    <property type="entry name" value="PROTEIN CBG05349"/>
    <property type="match status" value="1"/>
</dbReference>
<evidence type="ECO:0000313" key="1">
    <source>
        <dbReference type="EMBL" id="RKP27793.1"/>
    </source>
</evidence>
<keyword evidence="2" id="KW-1185">Reference proteome</keyword>
<sequence>MVRAQQQQQQQGEAAAWYEGLPDARVLRFRPGNYVDIGLADGRVVTRAIAGAMVVIGRQTRPQFPRGSLALSNLLGTQGEDGSMAVAYGQPVRIDPWTSQVADEQCAAPYPGLYAIGAMTGDTTVRFSLGAPLGALLHLTAADVAASSSH</sequence>
<reference evidence="2" key="1">
    <citation type="journal article" date="2018" name="Nat. Microbiol.">
        <title>Leveraging single-cell genomics to expand the fungal tree of life.</title>
        <authorList>
            <person name="Ahrendt S.R."/>
            <person name="Quandt C.A."/>
            <person name="Ciobanu D."/>
            <person name="Clum A."/>
            <person name="Salamov A."/>
            <person name="Andreopoulos B."/>
            <person name="Cheng J.F."/>
            <person name="Woyke T."/>
            <person name="Pelin A."/>
            <person name="Henrissat B."/>
            <person name="Reynolds N.K."/>
            <person name="Benny G.L."/>
            <person name="Smith M.E."/>
            <person name="James T.Y."/>
            <person name="Grigoriev I.V."/>
        </authorList>
    </citation>
    <scope>NUCLEOTIDE SEQUENCE [LARGE SCALE GENOMIC DNA]</scope>
    <source>
        <strain evidence="2">Benny S71-1</strain>
    </source>
</reference>
<organism evidence="1 2">
    <name type="scientific">Syncephalis pseudoplumigaleata</name>
    <dbReference type="NCBI Taxonomy" id="1712513"/>
    <lineage>
        <taxon>Eukaryota</taxon>
        <taxon>Fungi</taxon>
        <taxon>Fungi incertae sedis</taxon>
        <taxon>Zoopagomycota</taxon>
        <taxon>Zoopagomycotina</taxon>
        <taxon>Zoopagomycetes</taxon>
        <taxon>Zoopagales</taxon>
        <taxon>Piptocephalidaceae</taxon>
        <taxon>Syncephalis</taxon>
    </lineage>
</organism>
<dbReference type="EMBL" id="KZ989151">
    <property type="protein sequence ID" value="RKP27793.1"/>
    <property type="molecule type" value="Genomic_DNA"/>
</dbReference>
<dbReference type="Proteomes" id="UP000278143">
    <property type="component" value="Unassembled WGS sequence"/>
</dbReference>
<dbReference type="InterPro" id="IPR029731">
    <property type="entry name" value="OSGIN1/2"/>
</dbReference>
<evidence type="ECO:0008006" key="3">
    <source>
        <dbReference type="Google" id="ProtNLM"/>
    </source>
</evidence>
<proteinExistence type="predicted"/>
<name>A0A4P9Z5A8_9FUNG</name>
<protein>
    <recommendedName>
        <fullName evidence="3">FAD/NAD(P)-binding domain-containing protein</fullName>
    </recommendedName>
</protein>
<dbReference type="PANTHER" id="PTHR15192:SF8">
    <property type="entry name" value="FAD_NAD(P)-BINDING DOMAIN-CONTAINING PROTEIN"/>
    <property type="match status" value="1"/>
</dbReference>
<evidence type="ECO:0000313" key="2">
    <source>
        <dbReference type="Proteomes" id="UP000278143"/>
    </source>
</evidence>
<accession>A0A4P9Z5A8</accession>
<dbReference type="AlphaFoldDB" id="A0A4P9Z5A8"/>